<dbReference type="AlphaFoldDB" id="A0A4R6SEC6"/>
<evidence type="ECO:0000259" key="3">
    <source>
        <dbReference type="Pfam" id="PF03561"/>
    </source>
</evidence>
<dbReference type="Pfam" id="PF03561">
    <property type="entry name" value="Allantoicase"/>
    <property type="match status" value="2"/>
</dbReference>
<feature type="domain" description="Allantoicase" evidence="3">
    <location>
        <begin position="190"/>
        <end position="317"/>
    </location>
</feature>
<dbReference type="Proteomes" id="UP000295444">
    <property type="component" value="Unassembled WGS sequence"/>
</dbReference>
<comment type="similarity">
    <text evidence="1 2">Belongs to the allantoicase family.</text>
</comment>
<dbReference type="HAMAP" id="MF_00813">
    <property type="entry name" value="Allantoicase"/>
    <property type="match status" value="1"/>
</dbReference>
<dbReference type="PANTHER" id="PTHR12045:SF3">
    <property type="entry name" value="INACTIVE ALLANTOICASE-RELATED"/>
    <property type="match status" value="1"/>
</dbReference>
<comment type="pathway">
    <text evidence="2">Nitrogen metabolism; (S)-allantoin degradation; (S)-ureidoglycolate from allantoate (aminidohydrolase route): step 1/1.</text>
</comment>
<dbReference type="SUPFAM" id="SSF49785">
    <property type="entry name" value="Galactose-binding domain-like"/>
    <property type="match status" value="2"/>
</dbReference>
<dbReference type="GO" id="GO:0000256">
    <property type="term" value="P:allantoin catabolic process"/>
    <property type="evidence" value="ECO:0007669"/>
    <property type="project" value="UniProtKB-UniRule"/>
</dbReference>
<dbReference type="PANTHER" id="PTHR12045">
    <property type="entry name" value="ALLANTOICASE"/>
    <property type="match status" value="1"/>
</dbReference>
<keyword evidence="5" id="KW-1185">Reference proteome</keyword>
<keyword evidence="2" id="KW-0659">Purine metabolism</keyword>
<dbReference type="OrthoDB" id="2078334at2"/>
<evidence type="ECO:0000256" key="2">
    <source>
        <dbReference type="HAMAP-Rule" id="MF_00813"/>
    </source>
</evidence>
<comment type="caution">
    <text evidence="4">The sequence shown here is derived from an EMBL/GenBank/DDBJ whole genome shotgun (WGS) entry which is preliminary data.</text>
</comment>
<accession>A0A4R6SEC6</accession>
<feature type="domain" description="Allantoicase" evidence="3">
    <location>
        <begin position="19"/>
        <end position="170"/>
    </location>
</feature>
<proteinExistence type="inferred from homology"/>
<dbReference type="InterPro" id="IPR005164">
    <property type="entry name" value="Allantoicase"/>
</dbReference>
<dbReference type="PIRSF" id="PIRSF016516">
    <property type="entry name" value="Allantoicase"/>
    <property type="match status" value="1"/>
</dbReference>
<dbReference type="EC" id="3.5.3.4" evidence="2"/>
<evidence type="ECO:0000256" key="1">
    <source>
        <dbReference type="ARBA" id="ARBA00009242"/>
    </source>
</evidence>
<dbReference type="Gene3D" id="2.60.120.260">
    <property type="entry name" value="Galactose-binding domain-like"/>
    <property type="match status" value="2"/>
</dbReference>
<dbReference type="InterPro" id="IPR015908">
    <property type="entry name" value="Allantoicase_dom"/>
</dbReference>
<sequence>MTAEPDWVLLPDLASRAVGGGVPWANDEFFAVRENLVTAAPPQFQPSTFGAKGQVYDGWETRRRRIDRDGADEAIVRLGLPGVISGVVVDTAFFTGNYPPEVSVQAVGVDGYPSPDELCALDWVDLVPRSPVSGDTRTLFDVLSDRRFTHVRLRQHPDGGVARLRVHGTPVPDPRVIDRTWLDLAALANGGMISGCSNWFYSSPANLISPGLAAVMGDGWETARRRDDGNDWVQVRLAGHGVVHLAELDTSHFKGNAPGWVTLTGLRADGEVELLPRTRLQPDTCHKFRLEPGADVAEVRMDILPDGGMARLRLWGSLTDAGADDLVDRFTDSLPPGQNAAPGWVR</sequence>
<comment type="catalytic activity">
    <reaction evidence="2">
        <text>allantoate + H2O = (S)-ureidoglycolate + urea</text>
        <dbReference type="Rhea" id="RHEA:11016"/>
        <dbReference type="ChEBI" id="CHEBI:15377"/>
        <dbReference type="ChEBI" id="CHEBI:16199"/>
        <dbReference type="ChEBI" id="CHEBI:17536"/>
        <dbReference type="ChEBI" id="CHEBI:57296"/>
        <dbReference type="EC" id="3.5.3.4"/>
    </reaction>
</comment>
<dbReference type="UniPathway" id="UPA00395">
    <property type="reaction ID" value="UER00654"/>
</dbReference>
<evidence type="ECO:0000313" key="5">
    <source>
        <dbReference type="Proteomes" id="UP000295444"/>
    </source>
</evidence>
<dbReference type="InterPro" id="IPR008979">
    <property type="entry name" value="Galactose-bd-like_sf"/>
</dbReference>
<reference evidence="4 5" key="1">
    <citation type="submission" date="2019-03" db="EMBL/GenBank/DDBJ databases">
        <title>Genomic Encyclopedia of Type Strains, Phase IV (KMG-IV): sequencing the most valuable type-strain genomes for metagenomic binning, comparative biology and taxonomic classification.</title>
        <authorList>
            <person name="Goeker M."/>
        </authorList>
    </citation>
    <scope>NUCLEOTIDE SEQUENCE [LARGE SCALE GENOMIC DNA]</scope>
    <source>
        <strain evidence="4 5">DSM 45361</strain>
    </source>
</reference>
<dbReference type="GO" id="GO:0006144">
    <property type="term" value="P:purine nucleobase metabolic process"/>
    <property type="evidence" value="ECO:0007669"/>
    <property type="project" value="UniProtKB-KW"/>
</dbReference>
<gene>
    <name evidence="2" type="primary">alc</name>
    <name evidence="4" type="ORF">EV186_103360</name>
</gene>
<organism evidence="4 5">
    <name type="scientific">Labedaea rhizosphaerae</name>
    <dbReference type="NCBI Taxonomy" id="598644"/>
    <lineage>
        <taxon>Bacteria</taxon>
        <taxon>Bacillati</taxon>
        <taxon>Actinomycetota</taxon>
        <taxon>Actinomycetes</taxon>
        <taxon>Pseudonocardiales</taxon>
        <taxon>Pseudonocardiaceae</taxon>
        <taxon>Labedaea</taxon>
    </lineage>
</organism>
<dbReference type="RefSeq" id="WP_133850606.1">
    <property type="nucleotide sequence ID" value="NZ_SNXZ01000003.1"/>
</dbReference>
<name>A0A4R6SEC6_LABRH</name>
<dbReference type="NCBIfam" id="TIGR02961">
    <property type="entry name" value="allantoicase"/>
    <property type="match status" value="1"/>
</dbReference>
<evidence type="ECO:0000313" key="4">
    <source>
        <dbReference type="EMBL" id="TDP97396.1"/>
    </source>
</evidence>
<keyword evidence="2" id="KW-0378">Hydrolase</keyword>
<dbReference type="GO" id="GO:0004037">
    <property type="term" value="F:allantoicase activity"/>
    <property type="evidence" value="ECO:0007669"/>
    <property type="project" value="UniProtKB-UniRule"/>
</dbReference>
<dbReference type="EMBL" id="SNXZ01000003">
    <property type="protein sequence ID" value="TDP97396.1"/>
    <property type="molecule type" value="Genomic_DNA"/>
</dbReference>
<protein>
    <recommendedName>
        <fullName evidence="2">Probable allantoicase</fullName>
        <ecNumber evidence="2">3.5.3.4</ecNumber>
    </recommendedName>
    <alternativeName>
        <fullName evidence="2">Allantoate amidinohydrolase</fullName>
    </alternativeName>
</protein>